<dbReference type="HOGENOM" id="CLU_409932_0_0_1"/>
<dbReference type="OrthoDB" id="3178019at2759"/>
<accession>A0A095EF60</accession>
<feature type="region of interest" description="Disordered" evidence="1">
    <location>
        <begin position="475"/>
        <end position="497"/>
    </location>
</feature>
<keyword evidence="3" id="KW-1185">Reference proteome</keyword>
<protein>
    <submittedName>
        <fullName evidence="2">Uncharacterized protein</fullName>
    </submittedName>
</protein>
<dbReference type="Proteomes" id="UP000029445">
    <property type="component" value="Chromosome 5"/>
</dbReference>
<dbReference type="VEuPathDB" id="FungiDB:CNBG_1876"/>
<gene>
    <name evidence="2" type="ORF">CNBG_1876</name>
</gene>
<dbReference type="GeneID" id="88178263"/>
<dbReference type="OMA" id="MENKSYF"/>
<dbReference type="KEGG" id="cdeu:CNBG_1876"/>
<feature type="compositionally biased region" description="Polar residues" evidence="1">
    <location>
        <begin position="476"/>
        <end position="496"/>
    </location>
</feature>
<organism evidence="2 3">
    <name type="scientific">Cryptococcus deuterogattii (strain R265)</name>
    <name type="common">Cryptococcus gattii VGII (strain R265)</name>
    <dbReference type="NCBI Taxonomy" id="294750"/>
    <lineage>
        <taxon>Eukaryota</taxon>
        <taxon>Fungi</taxon>
        <taxon>Dikarya</taxon>
        <taxon>Basidiomycota</taxon>
        <taxon>Agaricomycotina</taxon>
        <taxon>Tremellomycetes</taxon>
        <taxon>Tremellales</taxon>
        <taxon>Cryptococcaceae</taxon>
        <taxon>Cryptococcus</taxon>
        <taxon>Cryptococcus gattii species complex</taxon>
    </lineage>
</organism>
<name>A0A095EF60_CRYD2</name>
<reference evidence="2 3" key="2">
    <citation type="journal article" date="2018" name="Proc. Natl. Acad. Sci.">
        <title>RNAi is a critical determinant of centromere evolution in closely related fungi.</title>
        <authorList>
            <person name="Yadav V."/>
            <person name="Sun S."/>
            <person name="Billmyre R.B."/>
            <person name="Thimmappa B.C."/>
            <person name="Shea T."/>
            <person name="Lintner R."/>
            <person name="Bakkeren G."/>
            <person name="Cuomo C.A."/>
            <person name="Heitman J."/>
            <person name="Sanyal K."/>
        </authorList>
    </citation>
    <scope>NUCLEOTIDE SEQUENCE [LARGE SCALE GENOMIC DNA]</scope>
    <source>
        <strain evidence="2 3">R265</strain>
    </source>
</reference>
<sequence length="670" mass="73462">MPTFHPSIDHIKSVYLSPRAKDGYVHLNFFATFNGQDLSSDLTSEQGHWEIWTDIPFLDSQGNSPAHSGEWRSQQFKPFKPFTDEANGHATSTDRSSGLTLKPITLPEPAPLATTLHLALVIPAEPNRSYSYTFRYVYPDGQISWQSGVGGNGIVNLKEADTSPEQTKIRSGPKWPPLHDAHQGSDAWEWRGIGVTLEQSGEHAVKPQIQPLPPQKTVEQTFALLHGPPTPHLSSFSHLSPTRLPQPTKAPTSYLAIVGHPNSPLVQMGLQPLASLKGVPASYALGVDSPPSEVLREAVKASEADQSQLIVTNVKEKDSLSKDVGALIYLSGKDEPEKSYLIVDAVHSYHPRDITVVIPEAFASRTPFAVISDSSPTPPLYIPESIDTSKTREIPIHIQRGAAAEVLRMVQFIQLRTSETDNPSVWICAPDAIDYEFGEEEIETKPRKPVENETYFSLPKDASASVVVPPVDGSVHTPQTELTKPDSISSVASNSSKPDDGRWWIFKAISRFFSTIWNLIMSPFRSKPRSLIKGPGDDVKSANNERTALLDPDLSHPIYDTLSTSQTPSSLSDPIIPLPHTVTIKSYICFTFDHPAPFQFLLPPTSDTLLGNLTFTSKQKAGDSWIGLNLRITDTGAGGRVVRAEAHANEDVKTAGVGSSRWLVKIRQSI</sequence>
<evidence type="ECO:0000256" key="1">
    <source>
        <dbReference type="SAM" id="MobiDB-lite"/>
    </source>
</evidence>
<evidence type="ECO:0000313" key="2">
    <source>
        <dbReference type="EMBL" id="KGB76038.1"/>
    </source>
</evidence>
<feature type="region of interest" description="Disordered" evidence="1">
    <location>
        <begin position="161"/>
        <end position="183"/>
    </location>
</feature>
<dbReference type="AlphaFoldDB" id="A0A095EF60"/>
<reference evidence="2 3" key="1">
    <citation type="journal article" date="2011" name="MBio">
        <title>Genome variation in Cryptococcus gattii, an emerging pathogen of immunocompetent hosts.</title>
        <authorList>
            <person name="D'Souza C.A."/>
            <person name="Kronstad J.W."/>
            <person name="Taylor G."/>
            <person name="Warren R."/>
            <person name="Yuen M."/>
            <person name="Hu G."/>
            <person name="Jung W.H."/>
            <person name="Sham A."/>
            <person name="Kidd S.E."/>
            <person name="Tangen K."/>
            <person name="Lee N."/>
            <person name="Zeilmaker T."/>
            <person name="Sawkins J."/>
            <person name="McVicker G."/>
            <person name="Shah S."/>
            <person name="Gnerre S."/>
            <person name="Griggs A."/>
            <person name="Zeng Q."/>
            <person name="Bartlett K."/>
            <person name="Li W."/>
            <person name="Wang X."/>
            <person name="Heitman J."/>
            <person name="Stajich J.E."/>
            <person name="Fraser J.A."/>
            <person name="Meyer W."/>
            <person name="Carter D."/>
            <person name="Schein J."/>
            <person name="Krzywinski M."/>
            <person name="Kwon-Chung K.J."/>
            <person name="Varma A."/>
            <person name="Wang J."/>
            <person name="Brunham R."/>
            <person name="Fyfe M."/>
            <person name="Ouellette B.F."/>
            <person name="Siddiqui A."/>
            <person name="Marra M."/>
            <person name="Jones S."/>
            <person name="Holt R."/>
            <person name="Birren B.W."/>
            <person name="Galagan J.E."/>
            <person name="Cuomo C.A."/>
        </authorList>
    </citation>
    <scope>NUCLEOTIDE SEQUENCE [LARGE SCALE GENOMIC DNA]</scope>
    <source>
        <strain evidence="2 3">R265</strain>
    </source>
</reference>
<dbReference type="EMBL" id="CP025763">
    <property type="protein sequence ID" value="KGB76038.1"/>
    <property type="molecule type" value="Genomic_DNA"/>
</dbReference>
<proteinExistence type="predicted"/>
<dbReference type="RefSeq" id="XP_062881944.1">
    <property type="nucleotide sequence ID" value="XM_063025989.1"/>
</dbReference>
<evidence type="ECO:0000313" key="3">
    <source>
        <dbReference type="Proteomes" id="UP000029445"/>
    </source>
</evidence>